<dbReference type="InterPro" id="IPR002711">
    <property type="entry name" value="HNH"/>
</dbReference>
<accession>A0A269PEC3</accession>
<dbReference type="Gene3D" id="1.10.30.50">
    <property type="match status" value="1"/>
</dbReference>
<dbReference type="InterPro" id="IPR003870">
    <property type="entry name" value="DUF222"/>
</dbReference>
<dbReference type="CDD" id="cd00085">
    <property type="entry name" value="HNHc"/>
    <property type="match status" value="1"/>
</dbReference>
<proteinExistence type="inferred from homology"/>
<protein>
    <recommendedName>
        <fullName evidence="2">HNH nuclease domain-containing protein</fullName>
    </recommendedName>
</protein>
<comment type="caution">
    <text evidence="3">The sequence shown here is derived from an EMBL/GenBank/DDBJ whole genome shotgun (WGS) entry which is preliminary data.</text>
</comment>
<dbReference type="RefSeq" id="WP_095275981.1">
    <property type="nucleotide sequence ID" value="NZ_CP047655.1"/>
</dbReference>
<dbReference type="InterPro" id="IPR003615">
    <property type="entry name" value="HNH_nuc"/>
</dbReference>
<gene>
    <name evidence="3" type="ORF">CIG21_04080</name>
</gene>
<dbReference type="GO" id="GO:0004519">
    <property type="term" value="F:endonuclease activity"/>
    <property type="evidence" value="ECO:0007669"/>
    <property type="project" value="InterPro"/>
</dbReference>
<dbReference type="GO" id="GO:0008270">
    <property type="term" value="F:zinc ion binding"/>
    <property type="evidence" value="ECO:0007669"/>
    <property type="project" value="InterPro"/>
</dbReference>
<dbReference type="Pfam" id="PF01844">
    <property type="entry name" value="HNH"/>
    <property type="match status" value="1"/>
</dbReference>
<feature type="domain" description="HNH nuclease" evidence="2">
    <location>
        <begin position="317"/>
        <end position="369"/>
    </location>
</feature>
<evidence type="ECO:0000256" key="1">
    <source>
        <dbReference type="ARBA" id="ARBA00023450"/>
    </source>
</evidence>
<comment type="similarity">
    <text evidence="1">Belongs to the Rv1128c/1148c/1588c/1702c/1945/3466 family.</text>
</comment>
<evidence type="ECO:0000259" key="2">
    <source>
        <dbReference type="SMART" id="SM00507"/>
    </source>
</evidence>
<dbReference type="Pfam" id="PF02720">
    <property type="entry name" value="DUF222"/>
    <property type="match status" value="1"/>
</dbReference>
<dbReference type="AlphaFoldDB" id="A0A269PEC3"/>
<dbReference type="GO" id="GO:0003676">
    <property type="term" value="F:nucleic acid binding"/>
    <property type="evidence" value="ECO:0007669"/>
    <property type="project" value="InterPro"/>
</dbReference>
<dbReference type="EMBL" id="NQMQ01000009">
    <property type="protein sequence ID" value="PAJ70492.1"/>
    <property type="molecule type" value="Genomic_DNA"/>
</dbReference>
<organism evidence="3 4">
    <name type="scientific">Corynebacterium hadale</name>
    <dbReference type="NCBI Taxonomy" id="2026255"/>
    <lineage>
        <taxon>Bacteria</taxon>
        <taxon>Bacillati</taxon>
        <taxon>Actinomycetota</taxon>
        <taxon>Actinomycetes</taxon>
        <taxon>Mycobacteriales</taxon>
        <taxon>Corynebacteriaceae</taxon>
        <taxon>Corynebacterium</taxon>
    </lineage>
</organism>
<reference evidence="3 4" key="1">
    <citation type="submission" date="2017-08" db="EMBL/GenBank/DDBJ databases">
        <authorList>
            <person name="de Groot N.N."/>
        </authorList>
    </citation>
    <scope>NUCLEOTIDE SEQUENCE [LARGE SCALE GENOMIC DNA]</scope>
    <source>
        <strain evidence="3 4">NBT06-6</strain>
    </source>
</reference>
<dbReference type="SMART" id="SM00507">
    <property type="entry name" value="HNHc"/>
    <property type="match status" value="1"/>
</dbReference>
<evidence type="ECO:0000313" key="3">
    <source>
        <dbReference type="EMBL" id="PAJ70492.1"/>
    </source>
</evidence>
<name>A0A269PEC3_9CORY</name>
<dbReference type="Proteomes" id="UP000215771">
    <property type="component" value="Unassembled WGS sequence"/>
</dbReference>
<sequence length="428" mass="46524">MTTTLERPKSLKALSAEIVKASHALSQSHAAALDAIGQFDEADYAGETGCRSTAAWLIRYCRMKKSRAYEYADVARKLRPYELLREAFAGGELDYSTVRLVLKYITPDNEAVLVEQAVELGYHGLKQALAGSMENDSGGSTHSANGLQLREDGEKTRIWGTMSAVDGAQFKAALKAGALAYHAGMSDMRDYLDADGMLDHAKLDAALDKVADLPDAAQADLLKSGTGLPPQRLLLASLMGMVQLVRSGMARSTKLAPAAQVTIMMDTQGRGYLPNNTSVPAFRLANIAANAEARGVLADTHGLIINYGRKRRLASKTQMQALSAMWGSQCAMPGCTHEHFIEAHHIDDWANGGLTDLDNLLPLCSSCHSMVSDGEIRILRQGDDIHFVGPDGARWVSRDRRTPLRDDDARVIAELPDYGECFDDWLDA</sequence>
<evidence type="ECO:0000313" key="4">
    <source>
        <dbReference type="Proteomes" id="UP000215771"/>
    </source>
</evidence>